<protein>
    <submittedName>
        <fullName evidence="2">Uncharacterized protein</fullName>
    </submittedName>
</protein>
<comment type="caution">
    <text evidence="2">The sequence shown here is derived from an EMBL/GenBank/DDBJ whole genome shotgun (WGS) entry which is preliminary data.</text>
</comment>
<reference evidence="3" key="1">
    <citation type="journal article" date="2019" name="Int. J. Syst. Evol. Microbiol.">
        <title>The Global Catalogue of Microorganisms (GCM) 10K type strain sequencing project: providing services to taxonomists for standard genome sequencing and annotation.</title>
        <authorList>
            <consortium name="The Broad Institute Genomics Platform"/>
            <consortium name="The Broad Institute Genome Sequencing Center for Infectious Disease"/>
            <person name="Wu L."/>
            <person name="Ma J."/>
        </authorList>
    </citation>
    <scope>NUCLEOTIDE SEQUENCE [LARGE SCALE GENOMIC DNA]</scope>
    <source>
        <strain evidence="3">JCM 9373</strain>
    </source>
</reference>
<sequence>MEDLLGRLSALDPDAGAAVRVIAYFDRLVEARAGLEAIVRGAAVLAGCPAGLADPGRGVHVRVLPDGRRADAGAAPDPAWLRTALPGGEAVLWLERPPPAGPVRAMVLERAAAAAHGVLDRTRGRARLRPPGEDPALVELLLDAGAPAAARSLAARGLGLPVGVPVRAVALEGGAARVEPAARAVPEGVRAGVGPAVEVLDLPRSWALARTALRLAAEGTPQDPGPRVVHADELGGLAVLAAAVGPGTAPGASGPQLVEMAVEDRQCRFGRALPSQHARDEPVGHRQQPGGPRRRIHVRGDLAGPLGGADLPGQEGFERIGLRGAVLLDELRFAEHEGVEGRVRAGDPAALGVDGQDVRQDGRHHGACRHRGSGRGDGLPYPAVELRGQALQRIGEQRLLGLEVVLHQAQ</sequence>
<dbReference type="Proteomes" id="UP001500320">
    <property type="component" value="Unassembled WGS sequence"/>
</dbReference>
<evidence type="ECO:0000313" key="2">
    <source>
        <dbReference type="EMBL" id="GAA3133858.1"/>
    </source>
</evidence>
<keyword evidence="3" id="KW-1185">Reference proteome</keyword>
<proteinExistence type="predicted"/>
<feature type="region of interest" description="Disordered" evidence="1">
    <location>
        <begin position="272"/>
        <end position="300"/>
    </location>
</feature>
<evidence type="ECO:0000313" key="3">
    <source>
        <dbReference type="Proteomes" id="UP001500320"/>
    </source>
</evidence>
<accession>A0ABP6N1V8</accession>
<name>A0ABP6N1V8_9ACTN</name>
<dbReference type="EMBL" id="BAAAUT010000017">
    <property type="protein sequence ID" value="GAA3133858.1"/>
    <property type="molecule type" value="Genomic_DNA"/>
</dbReference>
<organism evidence="2 3">
    <name type="scientific">Planomonospora alba</name>
    <dbReference type="NCBI Taxonomy" id="161354"/>
    <lineage>
        <taxon>Bacteria</taxon>
        <taxon>Bacillati</taxon>
        <taxon>Actinomycetota</taxon>
        <taxon>Actinomycetes</taxon>
        <taxon>Streptosporangiales</taxon>
        <taxon>Streptosporangiaceae</taxon>
        <taxon>Planomonospora</taxon>
    </lineage>
</organism>
<gene>
    <name evidence="2" type="ORF">GCM10010466_25590</name>
</gene>
<feature type="region of interest" description="Disordered" evidence="1">
    <location>
        <begin position="355"/>
        <end position="376"/>
    </location>
</feature>
<evidence type="ECO:0000256" key="1">
    <source>
        <dbReference type="SAM" id="MobiDB-lite"/>
    </source>
</evidence>